<protein>
    <recommendedName>
        <fullName evidence="8">ABC1 atypical kinase-like domain-containing protein</fullName>
    </recommendedName>
</protein>
<reference evidence="6 7" key="1">
    <citation type="journal article" date="2024" name="Science">
        <title>Giant polyketide synthase enzymes in the biosynthesis of giant marine polyether toxins.</title>
        <authorList>
            <person name="Fallon T.R."/>
            <person name="Shende V.V."/>
            <person name="Wierzbicki I.H."/>
            <person name="Pendleton A.L."/>
            <person name="Watervoot N.F."/>
            <person name="Auber R.P."/>
            <person name="Gonzalez D.J."/>
            <person name="Wisecaver J.H."/>
            <person name="Moore B.S."/>
        </authorList>
    </citation>
    <scope>NUCLEOTIDE SEQUENCE [LARGE SCALE GENOMIC DNA]</scope>
    <source>
        <strain evidence="6 7">12B1</strain>
    </source>
</reference>
<dbReference type="SUPFAM" id="SSF56601">
    <property type="entry name" value="beta-lactamase/transpeptidase-like"/>
    <property type="match status" value="1"/>
</dbReference>
<dbReference type="InterPro" id="IPR036527">
    <property type="entry name" value="SCP2_sterol-bd_dom_sf"/>
</dbReference>
<proteinExistence type="predicted"/>
<dbReference type="InterPro" id="IPR051130">
    <property type="entry name" value="Mito_struct-func_regulator"/>
</dbReference>
<evidence type="ECO:0000259" key="5">
    <source>
        <dbReference type="Pfam" id="PF03109"/>
    </source>
</evidence>
<feature type="region of interest" description="Disordered" evidence="1">
    <location>
        <begin position="1038"/>
        <end position="1078"/>
    </location>
</feature>
<dbReference type="SUPFAM" id="SSF64268">
    <property type="entry name" value="PX domain"/>
    <property type="match status" value="1"/>
</dbReference>
<keyword evidence="2" id="KW-1133">Transmembrane helix</keyword>
<dbReference type="Gene3D" id="3.30.1050.10">
    <property type="entry name" value="SCP2 sterol-binding domain"/>
    <property type="match status" value="1"/>
</dbReference>
<keyword evidence="7" id="KW-1185">Reference proteome</keyword>
<keyword evidence="2" id="KW-0472">Membrane</keyword>
<keyword evidence="2" id="KW-0812">Transmembrane</keyword>
<evidence type="ECO:0008006" key="8">
    <source>
        <dbReference type="Google" id="ProtNLM"/>
    </source>
</evidence>
<dbReference type="PANTHER" id="PTHR43173:SF3">
    <property type="entry name" value="ABC1 FAMILY PROTEIN"/>
    <property type="match status" value="1"/>
</dbReference>
<dbReference type="InterPro" id="IPR012338">
    <property type="entry name" value="Beta-lactam/transpept-like"/>
</dbReference>
<feature type="compositionally biased region" description="Low complexity" evidence="1">
    <location>
        <begin position="1039"/>
        <end position="1058"/>
    </location>
</feature>
<organism evidence="6 7">
    <name type="scientific">Prymnesium parvum</name>
    <name type="common">Toxic golden alga</name>
    <dbReference type="NCBI Taxonomy" id="97485"/>
    <lineage>
        <taxon>Eukaryota</taxon>
        <taxon>Haptista</taxon>
        <taxon>Haptophyta</taxon>
        <taxon>Prymnesiophyceae</taxon>
        <taxon>Prymnesiales</taxon>
        <taxon>Prymnesiaceae</taxon>
        <taxon>Prymnesium</taxon>
    </lineage>
</organism>
<feature type="domain" description="Beta-lactamase-related" evidence="3">
    <location>
        <begin position="821"/>
        <end position="955"/>
    </location>
</feature>
<evidence type="ECO:0000313" key="7">
    <source>
        <dbReference type="Proteomes" id="UP001515480"/>
    </source>
</evidence>
<dbReference type="GO" id="GO:0035091">
    <property type="term" value="F:phosphatidylinositol binding"/>
    <property type="evidence" value="ECO:0007669"/>
    <property type="project" value="InterPro"/>
</dbReference>
<dbReference type="SUPFAM" id="SSF55718">
    <property type="entry name" value="SCP-like"/>
    <property type="match status" value="1"/>
</dbReference>
<dbReference type="SUPFAM" id="SSF56112">
    <property type="entry name" value="Protein kinase-like (PK-like)"/>
    <property type="match status" value="1"/>
</dbReference>
<dbReference type="AlphaFoldDB" id="A0AB34IIH5"/>
<feature type="domain" description="Beta-lactamase-related" evidence="3">
    <location>
        <begin position="1069"/>
        <end position="1220"/>
    </location>
</feature>
<dbReference type="Pfam" id="PF02036">
    <property type="entry name" value="SCP2"/>
    <property type="match status" value="1"/>
</dbReference>
<dbReference type="Proteomes" id="UP001515480">
    <property type="component" value="Unassembled WGS sequence"/>
</dbReference>
<dbReference type="Gene3D" id="3.30.1520.10">
    <property type="entry name" value="Phox-like domain"/>
    <property type="match status" value="1"/>
</dbReference>
<dbReference type="Gene3D" id="3.40.710.10">
    <property type="entry name" value="DD-peptidase/beta-lactamase superfamily"/>
    <property type="match status" value="1"/>
</dbReference>
<dbReference type="EMBL" id="JBGBPQ010000027">
    <property type="protein sequence ID" value="KAL1498701.1"/>
    <property type="molecule type" value="Genomic_DNA"/>
</dbReference>
<evidence type="ECO:0000256" key="2">
    <source>
        <dbReference type="SAM" id="Phobius"/>
    </source>
</evidence>
<feature type="transmembrane region" description="Helical" evidence="2">
    <location>
        <begin position="310"/>
        <end position="329"/>
    </location>
</feature>
<dbReference type="PANTHER" id="PTHR43173">
    <property type="entry name" value="ABC1 FAMILY PROTEIN"/>
    <property type="match status" value="1"/>
</dbReference>
<dbReference type="InterPro" id="IPR001466">
    <property type="entry name" value="Beta-lactam-related"/>
</dbReference>
<dbReference type="Pfam" id="PF03109">
    <property type="entry name" value="ABC1"/>
    <property type="match status" value="1"/>
</dbReference>
<feature type="domain" description="SCP2" evidence="4">
    <location>
        <begin position="14"/>
        <end position="108"/>
    </location>
</feature>
<feature type="transmembrane region" description="Helical" evidence="2">
    <location>
        <begin position="279"/>
        <end position="298"/>
    </location>
</feature>
<name>A0AB34IIH5_PRYPA</name>
<dbReference type="Pfam" id="PF00144">
    <property type="entry name" value="Beta-lactamase"/>
    <property type="match status" value="2"/>
</dbReference>
<dbReference type="CDD" id="cd05121">
    <property type="entry name" value="ABC1_ADCK3-like"/>
    <property type="match status" value="1"/>
</dbReference>
<dbReference type="InterPro" id="IPR011009">
    <property type="entry name" value="Kinase-like_dom_sf"/>
</dbReference>
<dbReference type="InterPro" id="IPR003033">
    <property type="entry name" value="SCP2_sterol-bd_dom"/>
</dbReference>
<evidence type="ECO:0000313" key="6">
    <source>
        <dbReference type="EMBL" id="KAL1498701.1"/>
    </source>
</evidence>
<feature type="compositionally biased region" description="Pro residues" evidence="1">
    <location>
        <begin position="234"/>
        <end position="245"/>
    </location>
</feature>
<accession>A0AB34IIH5</accession>
<feature type="domain" description="ABC1 atypical kinase-like" evidence="5">
    <location>
        <begin position="437"/>
        <end position="678"/>
    </location>
</feature>
<evidence type="ECO:0000256" key="1">
    <source>
        <dbReference type="SAM" id="MobiDB-lite"/>
    </source>
</evidence>
<evidence type="ECO:0000259" key="3">
    <source>
        <dbReference type="Pfam" id="PF00144"/>
    </source>
</evidence>
<comment type="caution">
    <text evidence="6">The sequence shown here is derived from an EMBL/GenBank/DDBJ whole genome shotgun (WGS) entry which is preliminary data.</text>
</comment>
<dbReference type="InterPro" id="IPR004147">
    <property type="entry name" value="ABC1_dom"/>
</dbReference>
<feature type="region of interest" description="Disordered" evidence="1">
    <location>
        <begin position="229"/>
        <end position="253"/>
    </location>
</feature>
<dbReference type="InterPro" id="IPR036871">
    <property type="entry name" value="PX_dom_sf"/>
</dbReference>
<sequence length="1244" mass="132021">MADPSASLADLMEKAREAAARRPRRGVGALVQLSVGDDAWLIDTRPHTSAADLIRRERSASADVELTLDAATLRGLLDGSLHPLRAWSGRRLSVRGDAKKLRALEWLFHAAPPSRHAAVEVVGVSSAAGHGMYELRVTEGAACWRVWRRWRELKLLAEQLAAEYGPSTPYGLALPRLRAHAWRSSGSAPLLRARARQMEAYLAALLDALPAAPRAATGPAALRQFLQPPAAAADPPPPPAAPPRPSGGSGGGEVSFSELRLLAQLASREAQLARVHARLRAAAACGAVCLAAAAAAAASPSLASPPPPPLLLLLLAAALCVGAAAALAARRPLELALLWRGARVGVLFARVLARYKLTRLRARRLEARRARSRDEAEDAALAKQVDAIWQQSHEHVGAMLHRHMLSLGGLWVKIGQFVASRADVMPPPILRHLSRMLDANPPRPLAEVARTLLASLSPAGAAAIASIEAAPLSTASIAQVHAAWLTDGRKAVLKVQHEEVGRMMRQDLAQCRRLGRVLAVLEPDFDFTSLLEEANREHEKELDFTLEAANLREVRDNLRRAGVVAEVPTPLDEMVSEKVLGMSFCEGTPLHSAARLRAAGLDVPLLVARVCEAWATQMFTDGLFNCDPHAGNLLCRHEPAVGPLPVLLDFGLCKRLSRASLLGFCQLVHALAEHDGELLVDALVRLGMKMHVEAEPFEFLGALMFAFRETDADADAARRRNAEHLQREMQKDAVYRQYTKQRKREGKKPPLEALPPELIYFFRTVDMLQGLCTRLGVAYPFLRPMSACAHRTLLAHSRASLPPLPPPPPPAAPSAAARAHQLLAALASSGALLGGQACLLVRGRRAVDAAAGAMGAADARPVRCDALFQLFHAGAPLLAALLLRAAAAARLSLHAPLAAAWPAFSRADLTPAALLSHASGLAAATPAAARVAELLDPLAMSEWLAAAAARHPPAEGAAEYEGAPWGWAVVGLLRAVGFGGGGGGGGWLQEVLERELTGGLGVADELRFSLTEEMCRERAVRHSVSAMMREMGIELSDMLNSPNGGAPPAAAKGSSLAPTAEKLLSRQQSDDTELFEKSAGEGVQWERFQGSQHLQSPPALNSRQLRTACIPGVSAHGSARGLAAFYAAFAGGGSGPSLQLPRELLAQVAMPRTSGELNGGAATWGLGVQLGEVVDQGGRKHVLLGHLGLGGSVGLCVPECGVAVAVTVSQLSTRCDASRRLVELLLRECGLSLQPGFFPDSSTM</sequence>
<evidence type="ECO:0000259" key="4">
    <source>
        <dbReference type="Pfam" id="PF02036"/>
    </source>
</evidence>
<gene>
    <name evidence="6" type="ORF">AB1Y20_014012</name>
</gene>